<proteinExistence type="predicted"/>
<dbReference type="AlphaFoldDB" id="A0A3D9L342"/>
<name>A0A3D9L342_MARFU</name>
<evidence type="ECO:0000313" key="1">
    <source>
        <dbReference type="EMBL" id="RED99559.1"/>
    </source>
</evidence>
<organism evidence="1 2">
    <name type="scientific">Marinoscillum furvescens DSM 4134</name>
    <dbReference type="NCBI Taxonomy" id="1122208"/>
    <lineage>
        <taxon>Bacteria</taxon>
        <taxon>Pseudomonadati</taxon>
        <taxon>Bacteroidota</taxon>
        <taxon>Cytophagia</taxon>
        <taxon>Cytophagales</taxon>
        <taxon>Reichenbachiellaceae</taxon>
        <taxon>Marinoscillum</taxon>
    </lineage>
</organism>
<keyword evidence="2" id="KW-1185">Reference proteome</keyword>
<sequence length="35" mass="3953">MASNNYFIKIGYVENLIEQGKSINSCQLVLCIMSK</sequence>
<reference evidence="1 2" key="1">
    <citation type="submission" date="2018-07" db="EMBL/GenBank/DDBJ databases">
        <title>Genomic Encyclopedia of Type Strains, Phase IV (KMG-IV): sequencing the most valuable type-strain genomes for metagenomic binning, comparative biology and taxonomic classification.</title>
        <authorList>
            <person name="Goeker M."/>
        </authorList>
    </citation>
    <scope>NUCLEOTIDE SEQUENCE [LARGE SCALE GENOMIC DNA]</scope>
    <source>
        <strain evidence="1 2">DSM 4134</strain>
    </source>
</reference>
<evidence type="ECO:0000313" key="2">
    <source>
        <dbReference type="Proteomes" id="UP000256779"/>
    </source>
</evidence>
<accession>A0A3D9L342</accession>
<comment type="caution">
    <text evidence="1">The sequence shown here is derived from an EMBL/GenBank/DDBJ whole genome shotgun (WGS) entry which is preliminary data.</text>
</comment>
<dbReference type="EMBL" id="QREG01000008">
    <property type="protein sequence ID" value="RED99559.1"/>
    <property type="molecule type" value="Genomic_DNA"/>
</dbReference>
<dbReference type="Proteomes" id="UP000256779">
    <property type="component" value="Unassembled WGS sequence"/>
</dbReference>
<protein>
    <submittedName>
        <fullName evidence="1">Uncharacterized protein</fullName>
    </submittedName>
</protein>
<gene>
    <name evidence="1" type="ORF">C7460_108181</name>
</gene>